<sequence length="101" mass="11601">MVLTHFVGLASKLYAYKILDGKESKIAKGISTNVIRKEIKFEDYVACLFEGITIFKKMNTIVSQNHNIQTVTKNKKALTFNDDKRFSREGQIKTYAHDNIK</sequence>
<accession>A0A8D8ZNH5</accession>
<name>A0A8D8ZNH5_9HEMI</name>
<dbReference type="EMBL" id="HBUF01528576">
    <property type="protein sequence ID" value="CAG6751008.1"/>
    <property type="molecule type" value="Transcribed_RNA"/>
</dbReference>
<evidence type="ECO:0000313" key="1">
    <source>
        <dbReference type="EMBL" id="CAG6751008.1"/>
    </source>
</evidence>
<organism evidence="1">
    <name type="scientific">Cacopsylla melanoneura</name>
    <dbReference type="NCBI Taxonomy" id="428564"/>
    <lineage>
        <taxon>Eukaryota</taxon>
        <taxon>Metazoa</taxon>
        <taxon>Ecdysozoa</taxon>
        <taxon>Arthropoda</taxon>
        <taxon>Hexapoda</taxon>
        <taxon>Insecta</taxon>
        <taxon>Pterygota</taxon>
        <taxon>Neoptera</taxon>
        <taxon>Paraneoptera</taxon>
        <taxon>Hemiptera</taxon>
        <taxon>Sternorrhyncha</taxon>
        <taxon>Psylloidea</taxon>
        <taxon>Psyllidae</taxon>
        <taxon>Psyllinae</taxon>
        <taxon>Cacopsylla</taxon>
    </lineage>
</organism>
<protein>
    <submittedName>
        <fullName evidence="1">Uncharacterized protein</fullName>
    </submittedName>
</protein>
<dbReference type="AlphaFoldDB" id="A0A8D8ZNH5"/>
<proteinExistence type="predicted"/>
<reference evidence="1" key="1">
    <citation type="submission" date="2021-05" db="EMBL/GenBank/DDBJ databases">
        <authorList>
            <person name="Alioto T."/>
            <person name="Alioto T."/>
            <person name="Gomez Garrido J."/>
        </authorList>
    </citation>
    <scope>NUCLEOTIDE SEQUENCE</scope>
</reference>